<keyword evidence="4" id="KW-0540">Nuclease</keyword>
<organism evidence="9 10">
    <name type="scientific">Hydra vulgaris</name>
    <name type="common">Hydra</name>
    <name type="synonym">Hydra attenuata</name>
    <dbReference type="NCBI Taxonomy" id="6087"/>
    <lineage>
        <taxon>Eukaryota</taxon>
        <taxon>Metazoa</taxon>
        <taxon>Cnidaria</taxon>
        <taxon>Hydrozoa</taxon>
        <taxon>Hydroidolina</taxon>
        <taxon>Anthoathecata</taxon>
        <taxon>Aplanulata</taxon>
        <taxon>Hydridae</taxon>
        <taxon>Hydra</taxon>
    </lineage>
</organism>
<evidence type="ECO:0000256" key="7">
    <source>
        <dbReference type="ARBA" id="ARBA00023242"/>
    </source>
</evidence>
<evidence type="ECO:0000256" key="1">
    <source>
        <dbReference type="ARBA" id="ARBA00001968"/>
    </source>
</evidence>
<accession>A0ABM4CFL1</accession>
<dbReference type="InterPro" id="IPR027806">
    <property type="entry name" value="HARBI1_dom"/>
</dbReference>
<dbReference type="Proteomes" id="UP001652625">
    <property type="component" value="Chromosome 08"/>
</dbReference>
<comment type="similarity">
    <text evidence="3">Belongs to the HARBI1 family.</text>
</comment>
<dbReference type="PANTHER" id="PTHR22930">
    <property type="match status" value="1"/>
</dbReference>
<keyword evidence="6" id="KW-0378">Hydrolase</keyword>
<evidence type="ECO:0000313" key="10">
    <source>
        <dbReference type="RefSeq" id="XP_065660492.1"/>
    </source>
</evidence>
<gene>
    <name evidence="10" type="primary">LOC136084426</name>
</gene>
<evidence type="ECO:0000259" key="8">
    <source>
        <dbReference type="Pfam" id="PF13359"/>
    </source>
</evidence>
<evidence type="ECO:0000256" key="5">
    <source>
        <dbReference type="ARBA" id="ARBA00022723"/>
    </source>
</evidence>
<dbReference type="InterPro" id="IPR045249">
    <property type="entry name" value="HARBI1-like"/>
</dbReference>
<protein>
    <submittedName>
        <fullName evidence="10">Uncharacterized protein LOC136084426</fullName>
    </submittedName>
</protein>
<name>A0ABM4CFL1_HYDVU</name>
<evidence type="ECO:0000256" key="3">
    <source>
        <dbReference type="ARBA" id="ARBA00006958"/>
    </source>
</evidence>
<keyword evidence="5" id="KW-0479">Metal-binding</keyword>
<evidence type="ECO:0000256" key="2">
    <source>
        <dbReference type="ARBA" id="ARBA00004123"/>
    </source>
</evidence>
<comment type="subcellular location">
    <subcellularLocation>
        <location evidence="2">Nucleus</location>
    </subcellularLocation>
</comment>
<dbReference type="RefSeq" id="XP_065660492.1">
    <property type="nucleotide sequence ID" value="XM_065804420.1"/>
</dbReference>
<feature type="domain" description="DDE Tnp4" evidence="8">
    <location>
        <begin position="181"/>
        <end position="340"/>
    </location>
</feature>
<reference evidence="10" key="1">
    <citation type="submission" date="2025-08" db="UniProtKB">
        <authorList>
            <consortium name="RefSeq"/>
        </authorList>
    </citation>
    <scope>IDENTIFICATION</scope>
</reference>
<proteinExistence type="inferred from homology"/>
<evidence type="ECO:0000256" key="6">
    <source>
        <dbReference type="ARBA" id="ARBA00022801"/>
    </source>
</evidence>
<dbReference type="Pfam" id="PF13359">
    <property type="entry name" value="DDE_Tnp_4"/>
    <property type="match status" value="1"/>
</dbReference>
<dbReference type="PANTHER" id="PTHR22930:SF269">
    <property type="entry name" value="NUCLEASE HARBI1-LIKE PROTEIN"/>
    <property type="match status" value="1"/>
</dbReference>
<dbReference type="GeneID" id="136084426"/>
<keyword evidence="7" id="KW-0539">Nucleus</keyword>
<evidence type="ECO:0000313" key="9">
    <source>
        <dbReference type="Proteomes" id="UP001652625"/>
    </source>
</evidence>
<sequence length="341" mass="39892">MANNKKYLLKCQLALCNTLLALRTLQSKKKKRKHKFWIRSLFKYRCEKGAFNTLIPELRLHDREFFHRFYRMSPERYEHLLSMIAPSITKKSCRSRQTISPSERLTVTLRYLATGDSQQTQAFYFRLGRTTVCNIKNETTKAIWDVLQPCYLKAPSTSNEWEKLANEFENEWNFTNCIRAIDGKHVCIEAPSLSESAYYNYKNYHSMVLVAICDAKYCFTLVDIGSYGKDNDASIFNESKMGKAFKNNLFKLPKNRQLSNGTQVPPVLVGDDIFALKSWLMKPFYGKNLTIKERIFNYRLSRTRRTIENTFGIMVAKWRVFRRPIKATPENIENIIKAAIC</sequence>
<comment type="cofactor">
    <cofactor evidence="1">
        <name>a divalent metal cation</name>
        <dbReference type="ChEBI" id="CHEBI:60240"/>
    </cofactor>
</comment>
<keyword evidence="9" id="KW-1185">Reference proteome</keyword>
<evidence type="ECO:0000256" key="4">
    <source>
        <dbReference type="ARBA" id="ARBA00022722"/>
    </source>
</evidence>